<name>A0ABV2AFX3_9EUKA</name>
<reference evidence="2 3" key="1">
    <citation type="journal article" date="2024" name="BMC Biol.">
        <title>Comparative genomics of Ascetosporea gives new insight into the evolutionary basis for animal parasitism in Rhizaria.</title>
        <authorList>
            <person name="Hiltunen Thoren M."/>
            <person name="Onut-Brannstrom I."/>
            <person name="Alfjorden A."/>
            <person name="Peckova H."/>
            <person name="Swords F."/>
            <person name="Hooper C."/>
            <person name="Holzer A.S."/>
            <person name="Bass D."/>
            <person name="Burki F."/>
        </authorList>
    </citation>
    <scope>NUCLEOTIDE SEQUENCE [LARGE SCALE GENOMIC DNA]</scope>
    <source>
        <strain evidence="2">20-A016</strain>
    </source>
</reference>
<comment type="caution">
    <text evidence="2">The sequence shown here is derived from an EMBL/GenBank/DDBJ whole genome shotgun (WGS) entry which is preliminary data.</text>
</comment>
<evidence type="ECO:0000256" key="1">
    <source>
        <dbReference type="SAM" id="MobiDB-lite"/>
    </source>
</evidence>
<proteinExistence type="predicted"/>
<protein>
    <submittedName>
        <fullName evidence="2">Uncharacterized protein</fullName>
    </submittedName>
</protein>
<evidence type="ECO:0000313" key="3">
    <source>
        <dbReference type="Proteomes" id="UP001439008"/>
    </source>
</evidence>
<keyword evidence="3" id="KW-1185">Reference proteome</keyword>
<dbReference type="Proteomes" id="UP001439008">
    <property type="component" value="Unassembled WGS sequence"/>
</dbReference>
<organism evidence="2 3">
    <name type="scientific">Bonamia ostreae</name>
    <dbReference type="NCBI Taxonomy" id="126728"/>
    <lineage>
        <taxon>Eukaryota</taxon>
        <taxon>Sar</taxon>
        <taxon>Rhizaria</taxon>
        <taxon>Endomyxa</taxon>
        <taxon>Ascetosporea</taxon>
        <taxon>Haplosporida</taxon>
        <taxon>Bonamia</taxon>
    </lineage>
</organism>
<dbReference type="EMBL" id="JBDODL010000086">
    <property type="protein sequence ID" value="MES1918573.1"/>
    <property type="molecule type" value="Genomic_DNA"/>
</dbReference>
<feature type="compositionally biased region" description="Basic and acidic residues" evidence="1">
    <location>
        <begin position="259"/>
        <end position="283"/>
    </location>
</feature>
<gene>
    <name evidence="2" type="ORF">MHBO_000524</name>
</gene>
<feature type="region of interest" description="Disordered" evidence="1">
    <location>
        <begin position="254"/>
        <end position="303"/>
    </location>
</feature>
<evidence type="ECO:0000313" key="2">
    <source>
        <dbReference type="EMBL" id="MES1918573.1"/>
    </source>
</evidence>
<accession>A0ABV2AFX3</accession>
<sequence length="303" mass="33601">MAELSSKAALLSFFIKPEWAAENCDRGIPRKEDFSGVEAELKNFFGGDDGFIAQTNLFFLEPHSRVDVLLVVGDEDRLRDVEEMARSDEGLFLMDHKTTYSKYDQQVLPRLRKTAQKQLTGLAANGILGLHGAYKGANQMASDWELQQKAEKARKSIYDVFQNVDEKTGISGIARSISESAKSLGEEANRRASKVDSDMGISEKIGSIKGDMSRHVAKLSENESVKSGLNFITGIFSSAKEKIEGFTEETMDIVGSELQETKRPSDKDDGAKVEHLGKDREGSDVAENEISFTAEEMDRKSRE</sequence>